<reference evidence="2" key="1">
    <citation type="journal article" date="2023" name="Mol. Phylogenet. Evol.">
        <title>Genome-scale phylogeny and comparative genomics of the fungal order Sordariales.</title>
        <authorList>
            <person name="Hensen N."/>
            <person name="Bonometti L."/>
            <person name="Westerberg I."/>
            <person name="Brannstrom I.O."/>
            <person name="Guillou S."/>
            <person name="Cros-Aarteil S."/>
            <person name="Calhoun S."/>
            <person name="Haridas S."/>
            <person name="Kuo A."/>
            <person name="Mondo S."/>
            <person name="Pangilinan J."/>
            <person name="Riley R."/>
            <person name="LaButti K."/>
            <person name="Andreopoulos B."/>
            <person name="Lipzen A."/>
            <person name="Chen C."/>
            <person name="Yan M."/>
            <person name="Daum C."/>
            <person name="Ng V."/>
            <person name="Clum A."/>
            <person name="Steindorff A."/>
            <person name="Ohm R.A."/>
            <person name="Martin F."/>
            <person name="Silar P."/>
            <person name="Natvig D.O."/>
            <person name="Lalanne C."/>
            <person name="Gautier V."/>
            <person name="Ament-Velasquez S.L."/>
            <person name="Kruys A."/>
            <person name="Hutchinson M.I."/>
            <person name="Powell A.J."/>
            <person name="Barry K."/>
            <person name="Miller A.N."/>
            <person name="Grigoriev I.V."/>
            <person name="Debuchy R."/>
            <person name="Gladieux P."/>
            <person name="Hiltunen Thoren M."/>
            <person name="Johannesson H."/>
        </authorList>
    </citation>
    <scope>NUCLEOTIDE SEQUENCE</scope>
    <source>
        <strain evidence="2">CBS 538.74</strain>
    </source>
</reference>
<evidence type="ECO:0000313" key="3">
    <source>
        <dbReference type="Proteomes" id="UP001302745"/>
    </source>
</evidence>
<name>A0AAN6ZX72_9PEZI</name>
<evidence type="ECO:0000313" key="2">
    <source>
        <dbReference type="EMBL" id="KAK4155300.1"/>
    </source>
</evidence>
<protein>
    <submittedName>
        <fullName evidence="2">Uncharacterized protein</fullName>
    </submittedName>
</protein>
<gene>
    <name evidence="2" type="ORF">C8A00DRAFT_31920</name>
</gene>
<reference evidence="2" key="2">
    <citation type="submission" date="2023-05" db="EMBL/GenBank/DDBJ databases">
        <authorList>
            <consortium name="Lawrence Berkeley National Laboratory"/>
            <person name="Steindorff A."/>
            <person name="Hensen N."/>
            <person name="Bonometti L."/>
            <person name="Westerberg I."/>
            <person name="Brannstrom I.O."/>
            <person name="Guillou S."/>
            <person name="Cros-Aarteil S."/>
            <person name="Calhoun S."/>
            <person name="Haridas S."/>
            <person name="Kuo A."/>
            <person name="Mondo S."/>
            <person name="Pangilinan J."/>
            <person name="Riley R."/>
            <person name="Labutti K."/>
            <person name="Andreopoulos B."/>
            <person name="Lipzen A."/>
            <person name="Chen C."/>
            <person name="Yanf M."/>
            <person name="Daum C."/>
            <person name="Ng V."/>
            <person name="Clum A."/>
            <person name="Ohm R."/>
            <person name="Martin F."/>
            <person name="Silar P."/>
            <person name="Natvig D."/>
            <person name="Lalanne C."/>
            <person name="Gautier V."/>
            <person name="Ament-Velasquez S.L."/>
            <person name="Kruys A."/>
            <person name="Hutchinson M.I."/>
            <person name="Powell A.J."/>
            <person name="Barry K."/>
            <person name="Miller A.N."/>
            <person name="Grigoriev I.V."/>
            <person name="Debuchy R."/>
            <person name="Gladieux P."/>
            <person name="Thoren M.H."/>
            <person name="Johannesson H."/>
        </authorList>
    </citation>
    <scope>NUCLEOTIDE SEQUENCE</scope>
    <source>
        <strain evidence="2">CBS 538.74</strain>
    </source>
</reference>
<feature type="region of interest" description="Disordered" evidence="1">
    <location>
        <begin position="123"/>
        <end position="215"/>
    </location>
</feature>
<feature type="compositionally biased region" description="Acidic residues" evidence="1">
    <location>
        <begin position="165"/>
        <end position="208"/>
    </location>
</feature>
<organism evidence="2 3">
    <name type="scientific">Chaetomidium leptoderma</name>
    <dbReference type="NCBI Taxonomy" id="669021"/>
    <lineage>
        <taxon>Eukaryota</taxon>
        <taxon>Fungi</taxon>
        <taxon>Dikarya</taxon>
        <taxon>Ascomycota</taxon>
        <taxon>Pezizomycotina</taxon>
        <taxon>Sordariomycetes</taxon>
        <taxon>Sordariomycetidae</taxon>
        <taxon>Sordariales</taxon>
        <taxon>Chaetomiaceae</taxon>
        <taxon>Chaetomidium</taxon>
    </lineage>
</organism>
<accession>A0AAN6ZX72</accession>
<evidence type="ECO:0000256" key="1">
    <source>
        <dbReference type="SAM" id="MobiDB-lite"/>
    </source>
</evidence>
<proteinExistence type="predicted"/>
<sequence>MFHKQISCEQTVIPSTKTAAKHFKDDYVWYKQGQNGHRHDNIPPFELDEGKVKLAVGELYCRHEIEPGKLCLRNTPFSSESKLRSHIKRHGVAVETPGKGRRKPADLVAAKAFYRNLRAHVQSGAAGGPAPAIATPSKLPNQRTPRHANRSGGTTETRLAPAERNDDEEDMDDAEDSAGNESGDDNADGENDEDGENNENGDDGDDLLSEWFRGN</sequence>
<dbReference type="Proteomes" id="UP001302745">
    <property type="component" value="Unassembled WGS sequence"/>
</dbReference>
<comment type="caution">
    <text evidence="2">The sequence shown here is derived from an EMBL/GenBank/DDBJ whole genome shotgun (WGS) entry which is preliminary data.</text>
</comment>
<dbReference type="EMBL" id="MU856891">
    <property type="protein sequence ID" value="KAK4155300.1"/>
    <property type="molecule type" value="Genomic_DNA"/>
</dbReference>
<keyword evidence="3" id="KW-1185">Reference proteome</keyword>
<dbReference type="AlphaFoldDB" id="A0AAN6ZX72"/>